<dbReference type="Proteomes" id="UP001500542">
    <property type="component" value="Unassembled WGS sequence"/>
</dbReference>
<evidence type="ECO:0000313" key="8">
    <source>
        <dbReference type="EMBL" id="GAA0946288.1"/>
    </source>
</evidence>
<dbReference type="CDD" id="cd06171">
    <property type="entry name" value="Sigma70_r4"/>
    <property type="match status" value="1"/>
</dbReference>
<gene>
    <name evidence="8" type="ORF">GCM10009554_41940</name>
</gene>
<comment type="similarity">
    <text evidence="1">Belongs to the sigma-70 factor family. ECF subfamily.</text>
</comment>
<dbReference type="Pfam" id="PF08281">
    <property type="entry name" value="Sigma70_r4_2"/>
    <property type="match status" value="1"/>
</dbReference>
<dbReference type="Gene3D" id="1.10.10.10">
    <property type="entry name" value="Winged helix-like DNA-binding domain superfamily/Winged helix DNA-binding domain"/>
    <property type="match status" value="1"/>
</dbReference>
<dbReference type="PANTHER" id="PTHR43133:SF25">
    <property type="entry name" value="RNA POLYMERASE SIGMA FACTOR RFAY-RELATED"/>
    <property type="match status" value="1"/>
</dbReference>
<dbReference type="PANTHER" id="PTHR43133">
    <property type="entry name" value="RNA POLYMERASE ECF-TYPE SIGMA FACTO"/>
    <property type="match status" value="1"/>
</dbReference>
<dbReference type="InterPro" id="IPR013325">
    <property type="entry name" value="RNA_pol_sigma_r2"/>
</dbReference>
<dbReference type="Gene3D" id="1.10.1740.10">
    <property type="match status" value="1"/>
</dbReference>
<dbReference type="Pfam" id="PF04542">
    <property type="entry name" value="Sigma70_r2"/>
    <property type="match status" value="1"/>
</dbReference>
<evidence type="ECO:0000259" key="7">
    <source>
        <dbReference type="Pfam" id="PF08281"/>
    </source>
</evidence>
<comment type="caution">
    <text evidence="8">The sequence shown here is derived from an EMBL/GenBank/DDBJ whole genome shotgun (WGS) entry which is preliminary data.</text>
</comment>
<organism evidence="8 9">
    <name type="scientific">Kribbella koreensis</name>
    <dbReference type="NCBI Taxonomy" id="57909"/>
    <lineage>
        <taxon>Bacteria</taxon>
        <taxon>Bacillati</taxon>
        <taxon>Actinomycetota</taxon>
        <taxon>Actinomycetes</taxon>
        <taxon>Propionibacteriales</taxon>
        <taxon>Kribbellaceae</taxon>
        <taxon>Kribbella</taxon>
    </lineage>
</organism>
<sequence>MKNILTDETEPVMATGSAGSPPDRELWDRLRQGDRHALGELFDRYADDVHAFAFRRTASWNTAEDVVQTTFLNTWRRFQRNPPGPLTAPSARGWLLVVAGNECRTLARTAARFRNLLDRLPDPAQGSDHAADVARRLDDERQMSRIRQAVAKLPRHERETLELVVWAGLTQAEAADALGVPLGTVKARLHRTRRRFPDLLDRDALSEETS</sequence>
<dbReference type="RefSeq" id="WP_343972496.1">
    <property type="nucleotide sequence ID" value="NZ_BAAAHK010000009.1"/>
</dbReference>
<dbReference type="InterPro" id="IPR007627">
    <property type="entry name" value="RNA_pol_sigma70_r2"/>
</dbReference>
<protein>
    <submittedName>
        <fullName evidence="8">Sigma-70 family RNA polymerase sigma factor</fullName>
    </submittedName>
</protein>
<keyword evidence="2" id="KW-0805">Transcription regulation</keyword>
<feature type="domain" description="RNA polymerase sigma factor 70 region 4 type 2" evidence="7">
    <location>
        <begin position="145"/>
        <end position="195"/>
    </location>
</feature>
<dbReference type="InterPro" id="IPR013249">
    <property type="entry name" value="RNA_pol_sigma70_r4_t2"/>
</dbReference>
<evidence type="ECO:0000256" key="4">
    <source>
        <dbReference type="ARBA" id="ARBA00023163"/>
    </source>
</evidence>
<feature type="region of interest" description="Disordered" evidence="5">
    <location>
        <begin position="1"/>
        <end position="23"/>
    </location>
</feature>
<keyword evidence="4" id="KW-0804">Transcription</keyword>
<dbReference type="InterPro" id="IPR013324">
    <property type="entry name" value="RNA_pol_sigma_r3/r4-like"/>
</dbReference>
<evidence type="ECO:0000256" key="1">
    <source>
        <dbReference type="ARBA" id="ARBA00010641"/>
    </source>
</evidence>
<evidence type="ECO:0000256" key="5">
    <source>
        <dbReference type="SAM" id="MobiDB-lite"/>
    </source>
</evidence>
<dbReference type="InterPro" id="IPR014284">
    <property type="entry name" value="RNA_pol_sigma-70_dom"/>
</dbReference>
<evidence type="ECO:0000313" key="9">
    <source>
        <dbReference type="Proteomes" id="UP001500542"/>
    </source>
</evidence>
<keyword evidence="3" id="KW-0731">Sigma factor</keyword>
<dbReference type="InterPro" id="IPR039425">
    <property type="entry name" value="RNA_pol_sigma-70-like"/>
</dbReference>
<dbReference type="NCBIfam" id="TIGR02937">
    <property type="entry name" value="sigma70-ECF"/>
    <property type="match status" value="1"/>
</dbReference>
<dbReference type="InterPro" id="IPR036388">
    <property type="entry name" value="WH-like_DNA-bd_sf"/>
</dbReference>
<dbReference type="SUPFAM" id="SSF88946">
    <property type="entry name" value="Sigma2 domain of RNA polymerase sigma factors"/>
    <property type="match status" value="1"/>
</dbReference>
<dbReference type="EMBL" id="BAAAHK010000009">
    <property type="protein sequence ID" value="GAA0946288.1"/>
    <property type="molecule type" value="Genomic_DNA"/>
</dbReference>
<proteinExistence type="inferred from homology"/>
<keyword evidence="9" id="KW-1185">Reference proteome</keyword>
<reference evidence="8 9" key="1">
    <citation type="journal article" date="2019" name="Int. J. Syst. Evol. Microbiol.">
        <title>The Global Catalogue of Microorganisms (GCM) 10K type strain sequencing project: providing services to taxonomists for standard genome sequencing and annotation.</title>
        <authorList>
            <consortium name="The Broad Institute Genomics Platform"/>
            <consortium name="The Broad Institute Genome Sequencing Center for Infectious Disease"/>
            <person name="Wu L."/>
            <person name="Ma J."/>
        </authorList>
    </citation>
    <scope>NUCLEOTIDE SEQUENCE [LARGE SCALE GENOMIC DNA]</scope>
    <source>
        <strain evidence="8 9">JCM 10977</strain>
    </source>
</reference>
<accession>A0ABN1QR77</accession>
<evidence type="ECO:0000259" key="6">
    <source>
        <dbReference type="Pfam" id="PF04542"/>
    </source>
</evidence>
<evidence type="ECO:0000256" key="2">
    <source>
        <dbReference type="ARBA" id="ARBA00023015"/>
    </source>
</evidence>
<evidence type="ECO:0000256" key="3">
    <source>
        <dbReference type="ARBA" id="ARBA00023082"/>
    </source>
</evidence>
<dbReference type="SUPFAM" id="SSF88659">
    <property type="entry name" value="Sigma3 and sigma4 domains of RNA polymerase sigma factors"/>
    <property type="match status" value="1"/>
</dbReference>
<name>A0ABN1QR77_9ACTN</name>
<feature type="domain" description="RNA polymerase sigma-70 region 2" evidence="6">
    <location>
        <begin position="41"/>
        <end position="112"/>
    </location>
</feature>